<dbReference type="AlphaFoldDB" id="A0A0A8B2F1"/>
<organism evidence="1 2">
    <name type="scientific">Berryella intestinalis</name>
    <dbReference type="NCBI Taxonomy" id="1531429"/>
    <lineage>
        <taxon>Bacteria</taxon>
        <taxon>Bacillati</taxon>
        <taxon>Actinomycetota</taxon>
        <taxon>Coriobacteriia</taxon>
        <taxon>Eggerthellales</taxon>
        <taxon>Eggerthellaceae</taxon>
        <taxon>Berryella</taxon>
    </lineage>
</organism>
<evidence type="ECO:0000313" key="2">
    <source>
        <dbReference type="Proteomes" id="UP000031121"/>
    </source>
</evidence>
<dbReference type="GO" id="GO:0016485">
    <property type="term" value="P:protein processing"/>
    <property type="evidence" value="ECO:0007669"/>
    <property type="project" value="TreeGrafter"/>
</dbReference>
<dbReference type="PANTHER" id="PTHR30302:SF4">
    <property type="entry name" value="HYDROGENASE 3 MATURATION PROTEASE"/>
    <property type="match status" value="1"/>
</dbReference>
<dbReference type="PANTHER" id="PTHR30302">
    <property type="entry name" value="HYDROGENASE 1 MATURATION PROTEASE"/>
    <property type="match status" value="1"/>
</dbReference>
<dbReference type="Proteomes" id="UP000031121">
    <property type="component" value="Chromosome"/>
</dbReference>
<proteinExistence type="predicted"/>
<name>A0A0A8B2F1_9ACTN</name>
<keyword evidence="1" id="KW-0378">Hydrolase</keyword>
<dbReference type="InterPro" id="IPR000671">
    <property type="entry name" value="Peptidase_A31"/>
</dbReference>
<accession>A0A0A8B2F1</accession>
<dbReference type="SUPFAM" id="SSF53163">
    <property type="entry name" value="HybD-like"/>
    <property type="match status" value="1"/>
</dbReference>
<dbReference type="Pfam" id="PF01750">
    <property type="entry name" value="HycI"/>
    <property type="match status" value="1"/>
</dbReference>
<gene>
    <name evidence="1" type="ORF">JI75_01380</name>
</gene>
<dbReference type="InterPro" id="IPR004420">
    <property type="entry name" value="Pept_A31_hyd_mat_HycI"/>
</dbReference>
<dbReference type="InterPro" id="IPR023430">
    <property type="entry name" value="Pept_HybD-like_dom_sf"/>
</dbReference>
<dbReference type="KEGG" id="cbac:JI75_01380"/>
<dbReference type="GO" id="GO:0008047">
    <property type="term" value="F:enzyme activator activity"/>
    <property type="evidence" value="ECO:0007669"/>
    <property type="project" value="InterPro"/>
</dbReference>
<dbReference type="STRING" id="1531429.JI75_01380"/>
<dbReference type="HOGENOM" id="CLU_099037_4_0_11"/>
<dbReference type="EMBL" id="CP009302">
    <property type="protein sequence ID" value="AJC11539.1"/>
    <property type="molecule type" value="Genomic_DNA"/>
</dbReference>
<reference evidence="1 2" key="2">
    <citation type="journal article" date="2015" name="Genome Announc.">
        <title>Complete Genome Sequence of Coriobacteriaceae Strain 68-1-3, a Novel Mucus-Degrading Isolate from the Swine Intestinal Tract.</title>
        <authorList>
            <person name="Looft T."/>
            <person name="Bayles D.O."/>
            <person name="Alt D.P."/>
            <person name="Stanton T.B."/>
        </authorList>
    </citation>
    <scope>NUCLEOTIDE SEQUENCE [LARGE SCALE GENOMIC DNA]</scope>
    <source>
        <strain evidence="1 2">68-1-3</strain>
    </source>
</reference>
<keyword evidence="2" id="KW-1185">Reference proteome</keyword>
<evidence type="ECO:0000313" key="1">
    <source>
        <dbReference type="EMBL" id="AJC11539.1"/>
    </source>
</evidence>
<protein>
    <submittedName>
        <fullName evidence="1">Hydrogenase 3 maturation protease</fullName>
    </submittedName>
</protein>
<dbReference type="NCBIfam" id="TIGR00072">
    <property type="entry name" value="hydrog_prot"/>
    <property type="match status" value="1"/>
</dbReference>
<dbReference type="GO" id="GO:0004175">
    <property type="term" value="F:endopeptidase activity"/>
    <property type="evidence" value="ECO:0007669"/>
    <property type="project" value="TreeGrafter"/>
</dbReference>
<dbReference type="CDD" id="cd06067">
    <property type="entry name" value="H2MP_MemB-H2evol"/>
    <property type="match status" value="1"/>
</dbReference>
<dbReference type="Gene3D" id="3.40.50.1450">
    <property type="entry name" value="HybD-like"/>
    <property type="match status" value="1"/>
</dbReference>
<keyword evidence="1" id="KW-0645">Protease</keyword>
<reference evidence="2" key="1">
    <citation type="submission" date="2014-08" db="EMBL/GenBank/DDBJ databases">
        <title>Coriobacteriaceae sp. complete genome.</title>
        <authorList>
            <person name="Looft T."/>
            <person name="Bayles D.O."/>
            <person name="Stanton T.B."/>
        </authorList>
    </citation>
    <scope>NUCLEOTIDE SEQUENCE [LARGE SCALE GENOMIC DNA]</scope>
    <source>
        <strain evidence="2">68-1-3</strain>
    </source>
</reference>
<sequence>MVFTAGSVLRGDDAAGPMLAKMLQDDPVAGWEVVDGGQTPEDDLYYIREVAPARVLFVDAAQMGVEVGAIRKISVGDVADRFLFTTHSLPVTFLLNRMAEYCSDITFLGVQVRSTEFFDPLSPEVASAVETIAQCVREGGNFDRFESMA</sequence>